<evidence type="ECO:0000256" key="2">
    <source>
        <dbReference type="ARBA" id="ARBA00006561"/>
    </source>
</evidence>
<dbReference type="InterPro" id="IPR036188">
    <property type="entry name" value="FAD/NAD-bd_sf"/>
</dbReference>
<dbReference type="PANTHER" id="PTHR43498">
    <property type="entry name" value="FERREDOXIN:COB-COM HETERODISULFIDE REDUCTASE SUBUNIT A"/>
    <property type="match status" value="1"/>
</dbReference>
<name>A0A8J6NKK1_9BACT</name>
<reference evidence="10 11" key="1">
    <citation type="submission" date="2020-08" db="EMBL/GenBank/DDBJ databases">
        <title>Bridging the membrane lipid divide: bacteria of the FCB group superphylum have the potential to synthesize archaeal ether lipids.</title>
        <authorList>
            <person name="Villanueva L."/>
            <person name="Von Meijenfeldt F.A.B."/>
            <person name="Westbye A.B."/>
            <person name="Yadav S."/>
            <person name="Hopmans E.C."/>
            <person name="Dutilh B.E."/>
            <person name="Sinninghe Damste J.S."/>
        </authorList>
    </citation>
    <scope>NUCLEOTIDE SEQUENCE [LARGE SCALE GENOMIC DNA]</scope>
    <source>
        <strain evidence="10">NIOZ-UU30</strain>
    </source>
</reference>
<dbReference type="InterPro" id="IPR039650">
    <property type="entry name" value="HdrA-like"/>
</dbReference>
<evidence type="ECO:0000256" key="1">
    <source>
        <dbReference type="ARBA" id="ARBA00001974"/>
    </source>
</evidence>
<dbReference type="Pfam" id="PF13450">
    <property type="entry name" value="NAD_binding_8"/>
    <property type="match status" value="1"/>
</dbReference>
<gene>
    <name evidence="10" type="ORF">H8E23_08070</name>
</gene>
<evidence type="ECO:0000313" key="11">
    <source>
        <dbReference type="Proteomes" id="UP000603434"/>
    </source>
</evidence>
<dbReference type="SUPFAM" id="SSF51905">
    <property type="entry name" value="FAD/NAD(P)-binding domain"/>
    <property type="match status" value="1"/>
</dbReference>
<dbReference type="AlphaFoldDB" id="A0A8J6NKK1"/>
<keyword evidence="6" id="KW-0560">Oxidoreductase</keyword>
<keyword evidence="8" id="KW-0411">Iron-sulfur</keyword>
<keyword evidence="4" id="KW-0479">Metal-binding</keyword>
<keyword evidence="3" id="KW-0004">4Fe-4S</keyword>
<dbReference type="Gene3D" id="3.40.50.720">
    <property type="entry name" value="NAD(P)-binding Rossmann-like Domain"/>
    <property type="match status" value="1"/>
</dbReference>
<dbReference type="PANTHER" id="PTHR43498:SF1">
    <property type="entry name" value="COB--COM HETERODISULFIDE REDUCTASE IRON-SULFUR SUBUNIT A"/>
    <property type="match status" value="1"/>
</dbReference>
<keyword evidence="5" id="KW-0274">FAD</keyword>
<feature type="domain" description="4Fe-4S ferredoxin-type" evidence="9">
    <location>
        <begin position="103"/>
        <end position="133"/>
    </location>
</feature>
<dbReference type="InterPro" id="IPR017900">
    <property type="entry name" value="4Fe4S_Fe_S_CS"/>
</dbReference>
<sequence>MTEDKAAPANGSILVVGGGISGLTTALEAAEVGYDVFLVEKNPYLGGRVAQLNQYFPKLCPPSCGLEINFRRIKDNPKIKVLTQGKVEKVDGTPGNYDVTISLSPRYVNENCTACNDCVDACPVERDNEFNFNMDKTKAIYRPFEMAFPMRYAIDGSVCKGAECGECAKVCKYSAIDLNMQAQPQNLKVGAIVWATGWQPYDATKMDNLGFGQYPNVITNMMMERLASANGPTKGKITRPSDNKEPESIAFVQCAGSRDENYLPYCSYICCMASLKHTTYIRDQYPNAKVYIFYIDVRAPGQRYEKFYKKIKEDQNVFLIKGKVAEVSEDSATGNITVVAENAVTGEKISQTVEMAVLATGMQPTAATAKLPADLTYNPDGFIINDFEKGGMFAAGCANKPSDVVTANQNATGMALKAIQTLVRK</sequence>
<dbReference type="PROSITE" id="PS00198">
    <property type="entry name" value="4FE4S_FER_1"/>
    <property type="match status" value="1"/>
</dbReference>
<dbReference type="EMBL" id="JACNJH010000129">
    <property type="protein sequence ID" value="MBC8361337.1"/>
    <property type="molecule type" value="Genomic_DNA"/>
</dbReference>
<evidence type="ECO:0000256" key="4">
    <source>
        <dbReference type="ARBA" id="ARBA00022723"/>
    </source>
</evidence>
<comment type="caution">
    <text evidence="10">The sequence shown here is derived from an EMBL/GenBank/DDBJ whole genome shotgun (WGS) entry which is preliminary data.</text>
</comment>
<evidence type="ECO:0000256" key="5">
    <source>
        <dbReference type="ARBA" id="ARBA00022827"/>
    </source>
</evidence>
<dbReference type="PROSITE" id="PS51379">
    <property type="entry name" value="4FE4S_FER_2"/>
    <property type="match status" value="2"/>
</dbReference>
<protein>
    <submittedName>
        <fullName evidence="10">CoB--CoM heterodisulfide reductase iron-sulfur subunit A family protein</fullName>
    </submittedName>
</protein>
<dbReference type="GO" id="GO:0016491">
    <property type="term" value="F:oxidoreductase activity"/>
    <property type="evidence" value="ECO:0007669"/>
    <property type="project" value="UniProtKB-KW"/>
</dbReference>
<evidence type="ECO:0000256" key="8">
    <source>
        <dbReference type="ARBA" id="ARBA00023014"/>
    </source>
</evidence>
<proteinExistence type="inferred from homology"/>
<evidence type="ECO:0000256" key="3">
    <source>
        <dbReference type="ARBA" id="ARBA00022485"/>
    </source>
</evidence>
<evidence type="ECO:0000256" key="6">
    <source>
        <dbReference type="ARBA" id="ARBA00023002"/>
    </source>
</evidence>
<organism evidence="10 11">
    <name type="scientific">Candidatus Desulfatibia profunda</name>
    <dbReference type="NCBI Taxonomy" id="2841695"/>
    <lineage>
        <taxon>Bacteria</taxon>
        <taxon>Pseudomonadati</taxon>
        <taxon>Thermodesulfobacteriota</taxon>
        <taxon>Desulfobacteria</taxon>
        <taxon>Desulfobacterales</taxon>
        <taxon>Desulfobacterales incertae sedis</taxon>
        <taxon>Candidatus Desulfatibia</taxon>
    </lineage>
</organism>
<comment type="cofactor">
    <cofactor evidence="1">
        <name>FAD</name>
        <dbReference type="ChEBI" id="CHEBI:57692"/>
    </cofactor>
</comment>
<dbReference type="Gene3D" id="3.30.70.20">
    <property type="match status" value="1"/>
</dbReference>
<evidence type="ECO:0000259" key="9">
    <source>
        <dbReference type="PROSITE" id="PS51379"/>
    </source>
</evidence>
<dbReference type="GO" id="GO:0046872">
    <property type="term" value="F:metal ion binding"/>
    <property type="evidence" value="ECO:0007669"/>
    <property type="project" value="UniProtKB-KW"/>
</dbReference>
<keyword evidence="5" id="KW-0285">Flavoprotein</keyword>
<comment type="similarity">
    <text evidence="2">Belongs to the HdrA family.</text>
</comment>
<dbReference type="InterPro" id="IPR017896">
    <property type="entry name" value="4Fe4S_Fe-S-bd"/>
</dbReference>
<dbReference type="Proteomes" id="UP000603434">
    <property type="component" value="Unassembled WGS sequence"/>
</dbReference>
<evidence type="ECO:0000256" key="7">
    <source>
        <dbReference type="ARBA" id="ARBA00023004"/>
    </source>
</evidence>
<evidence type="ECO:0000313" key="10">
    <source>
        <dbReference type="EMBL" id="MBC8361337.1"/>
    </source>
</evidence>
<dbReference type="GO" id="GO:0051539">
    <property type="term" value="F:4 iron, 4 sulfur cluster binding"/>
    <property type="evidence" value="ECO:0007669"/>
    <property type="project" value="UniProtKB-KW"/>
</dbReference>
<keyword evidence="7" id="KW-0408">Iron</keyword>
<accession>A0A8J6NKK1</accession>
<feature type="domain" description="4Fe-4S ferredoxin-type" evidence="9">
    <location>
        <begin position="150"/>
        <end position="181"/>
    </location>
</feature>